<dbReference type="RefSeq" id="WP_153113206.1">
    <property type="nucleotide sequence ID" value="NZ_VZAS01000077.1"/>
</dbReference>
<evidence type="ECO:0000313" key="1">
    <source>
        <dbReference type="EMBL" id="MQN88501.1"/>
    </source>
</evidence>
<protein>
    <submittedName>
        <fullName evidence="1">Uncharacterized protein</fullName>
    </submittedName>
</protein>
<reference evidence="2" key="1">
    <citation type="submission" date="2019-09" db="EMBL/GenBank/DDBJ databases">
        <title>Distinct polysaccharide growth profiles of human intestinal Prevotella copri isolates.</title>
        <authorList>
            <person name="Fehlner-Peach H."/>
            <person name="Magnabosco C."/>
            <person name="Raghavan V."/>
            <person name="Scher J.U."/>
            <person name="Tett A."/>
            <person name="Cox L.M."/>
            <person name="Gottsegen C."/>
            <person name="Watters A."/>
            <person name="Wiltshire- Gordon J.D."/>
            <person name="Segata N."/>
            <person name="Bonneau R."/>
            <person name="Littman D.R."/>
        </authorList>
    </citation>
    <scope>NUCLEOTIDE SEQUENCE [LARGE SCALE GENOMIC DNA]</scope>
    <source>
        <strain evidence="2">iP54</strain>
    </source>
</reference>
<dbReference type="EMBL" id="VZBQ01000011">
    <property type="protein sequence ID" value="MQN88501.1"/>
    <property type="molecule type" value="Genomic_DNA"/>
</dbReference>
<comment type="caution">
    <text evidence="1">The sequence shown here is derived from an EMBL/GenBank/DDBJ whole genome shotgun (WGS) entry which is preliminary data.</text>
</comment>
<dbReference type="AlphaFoldDB" id="A0A646HHA4"/>
<proteinExistence type="predicted"/>
<accession>A0A646HHA4</accession>
<name>A0A646HHA4_9BACT</name>
<sequence>MVKFFERRAFFVLRIITLNFIGLKYNDNIFTLSLQNKHLIFNSYETFIFFFIVSFCSSLLSCTNDDSFLAHDFETQQNRALSIYTGNYNIYQIAKKVSLPSASTTKLNSVITNCCNDYPVIKWLPNYAKDKKYNFSDVNITSKGMNGNPAAYDHSTKILSFLTSNAINNTTYPEEFIHMNQDNVYFGGIGTYEKTAMLNIEFESKFIQDVIHAPYGTQLVGSGNKYYNSYINWVYSFNPTSSFPNSTAVESGYNNISWWQFAQDFKESSPSPYKDYVMSNVLVAKLIDIIGNNFGKNTKSIALASSKNSTILLQSFKYKGKTFIVKENIIKNAQNKISFANIAVSSTLKINKCIPVDSIVRQVFSKERIKYLAERNEKIICLTVFDGQSGKIEEVSFSLTFAPDITEKEIFNLEQIIKNQLFSFEDTNTQEHYRFVQAIDFTLLNK</sequence>
<gene>
    <name evidence="1" type="ORF">F7D59_01105</name>
</gene>
<organism evidence="1 2">
    <name type="scientific">Segatella copri</name>
    <dbReference type="NCBI Taxonomy" id="165179"/>
    <lineage>
        <taxon>Bacteria</taxon>
        <taxon>Pseudomonadati</taxon>
        <taxon>Bacteroidota</taxon>
        <taxon>Bacteroidia</taxon>
        <taxon>Bacteroidales</taxon>
        <taxon>Prevotellaceae</taxon>
        <taxon>Segatella</taxon>
    </lineage>
</organism>
<dbReference type="Proteomes" id="UP000420635">
    <property type="component" value="Unassembled WGS sequence"/>
</dbReference>
<evidence type="ECO:0000313" key="2">
    <source>
        <dbReference type="Proteomes" id="UP000420635"/>
    </source>
</evidence>